<keyword evidence="2" id="KW-1185">Reference proteome</keyword>
<dbReference type="SUPFAM" id="SSF51735">
    <property type="entry name" value="NAD(P)-binding Rossmann-fold domains"/>
    <property type="match status" value="1"/>
</dbReference>
<protein>
    <recommendedName>
        <fullName evidence="3">Short-chain dehydrogenase/reductase SDR</fullName>
    </recommendedName>
</protein>
<comment type="caution">
    <text evidence="1">The sequence shown here is derived from an EMBL/GenBank/DDBJ whole genome shotgun (WGS) entry which is preliminary data.</text>
</comment>
<dbReference type="InterPro" id="IPR036291">
    <property type="entry name" value="NAD(P)-bd_dom_sf"/>
</dbReference>
<evidence type="ECO:0000313" key="2">
    <source>
        <dbReference type="Proteomes" id="UP000185911"/>
    </source>
</evidence>
<dbReference type="InterPro" id="IPR002347">
    <property type="entry name" value="SDR_fam"/>
</dbReference>
<name>A0A1Q8Y9D1_9BURK</name>
<organism evidence="1 2">
    <name type="scientific">Rhodoferax antarcticus ANT.BR</name>
    <dbReference type="NCBI Taxonomy" id="1111071"/>
    <lineage>
        <taxon>Bacteria</taxon>
        <taxon>Pseudomonadati</taxon>
        <taxon>Pseudomonadota</taxon>
        <taxon>Betaproteobacteria</taxon>
        <taxon>Burkholderiales</taxon>
        <taxon>Comamonadaceae</taxon>
        <taxon>Rhodoferax</taxon>
    </lineage>
</organism>
<accession>A0A1Q8Y9D1</accession>
<evidence type="ECO:0008006" key="3">
    <source>
        <dbReference type="Google" id="ProtNLM"/>
    </source>
</evidence>
<evidence type="ECO:0000313" key="1">
    <source>
        <dbReference type="EMBL" id="OLP04547.1"/>
    </source>
</evidence>
<proteinExistence type="predicted"/>
<dbReference type="Gene3D" id="3.40.50.720">
    <property type="entry name" value="NAD(P)-binding Rossmann-like Domain"/>
    <property type="match status" value="1"/>
</dbReference>
<sequence length="70" mass="7081">MAPGITLASATDETFASAHKRSALDASSTPQDIASAVIMLDLASAITGQTIAVDGGQHLVPRARDVAFGD</sequence>
<dbReference type="Pfam" id="PF13561">
    <property type="entry name" value="adh_short_C2"/>
    <property type="match status" value="1"/>
</dbReference>
<dbReference type="EMBL" id="MSYM01000020">
    <property type="protein sequence ID" value="OLP04547.1"/>
    <property type="molecule type" value="Genomic_DNA"/>
</dbReference>
<dbReference type="Proteomes" id="UP000185911">
    <property type="component" value="Unassembled WGS sequence"/>
</dbReference>
<dbReference type="AlphaFoldDB" id="A0A1Q8Y9D1"/>
<reference evidence="1 2" key="1">
    <citation type="submission" date="2017-01" db="EMBL/GenBank/DDBJ databases">
        <title>Genome sequence of Rhodoferax antarcticus ANT.BR, a psychrophilic purple nonsulfur bacterium from an Antarctic microbial mat.</title>
        <authorList>
            <person name="Baker J."/>
            <person name="Riester C."/>
            <person name="Skinner B."/>
            <person name="Newell A."/>
            <person name="Swingley W."/>
            <person name="Madigan M."/>
            <person name="Jung D."/>
            <person name="Asao M."/>
            <person name="Chen M."/>
            <person name="Loughlin P."/>
            <person name="Pan H."/>
            <person name="Lin S."/>
            <person name="Li N."/>
            <person name="Shaw J."/>
            <person name="Prado M."/>
            <person name="Sherman C."/>
            <person name="Li X."/>
            <person name="Tang J."/>
            <person name="Blankenship R."/>
            <person name="Zhao T."/>
            <person name="Touchman J."/>
            <person name="Sattley M."/>
        </authorList>
    </citation>
    <scope>NUCLEOTIDE SEQUENCE [LARGE SCALE GENOMIC DNA]</scope>
    <source>
        <strain evidence="1 2">ANT.BR</strain>
    </source>
</reference>
<gene>
    <name evidence="1" type="ORF">BLL52_4087</name>
</gene>